<name>A0A3B0NEI5_THEAN</name>
<comment type="subcellular location">
    <subcellularLocation>
        <location evidence="1">Nucleus</location>
        <location evidence="1">Nucleolus</location>
    </subcellularLocation>
</comment>
<evidence type="ECO:0000313" key="9">
    <source>
        <dbReference type="EMBL" id="SVP92908.1"/>
    </source>
</evidence>
<dbReference type="VEuPathDB" id="PiroplasmaDB:TA18665"/>
<accession>A0A3B0NEI5</accession>
<comment type="similarity">
    <text evidence="6">Belongs to the UTP23/FCF1 family. UTP23 subfamily.</text>
</comment>
<dbReference type="GO" id="GO:0006364">
    <property type="term" value="P:rRNA processing"/>
    <property type="evidence" value="ECO:0007669"/>
    <property type="project" value="UniProtKB-KW"/>
</dbReference>
<dbReference type="InterPro" id="IPR057776">
    <property type="entry name" value="UTP23_sensor"/>
</dbReference>
<dbReference type="EMBL" id="UIVS01000003">
    <property type="protein sequence ID" value="SVP92908.1"/>
    <property type="molecule type" value="Genomic_DNA"/>
</dbReference>
<reference evidence="9" key="1">
    <citation type="submission" date="2018-07" db="EMBL/GenBank/DDBJ databases">
        <authorList>
            <person name="Quirk P.G."/>
            <person name="Krulwich T.A."/>
        </authorList>
    </citation>
    <scope>NUCLEOTIDE SEQUENCE</scope>
    <source>
        <strain evidence="9">Anand</strain>
    </source>
</reference>
<dbReference type="SUPFAM" id="SSF88723">
    <property type="entry name" value="PIN domain-like"/>
    <property type="match status" value="1"/>
</dbReference>
<dbReference type="Gene3D" id="3.40.50.1010">
    <property type="entry name" value="5'-nuclease"/>
    <property type="match status" value="1"/>
</dbReference>
<evidence type="ECO:0000256" key="7">
    <source>
        <dbReference type="SAM" id="MobiDB-lite"/>
    </source>
</evidence>
<sequence length="216" mass="25055">MKISKNKRNKKIVEFYKTLNNLIEPFKVLIDGSFVFAALKNRIHIKQLLPEALGYNITPVITNCILNELKAMGEDLSGAVTVIKHFQKYFLIFKSLRIKCYHNESDNFNSRRCILSTLSNDKLFVATQDLTLIKWIRYSIMVFPSNTYSSYLFSLVEESKRLPKNWEQSFLSPTNTSKHTNTKKKKTPNPLSCLKKKKKSKEPGTHKVICNLIFSR</sequence>
<gene>
    <name evidence="9" type="ORF">TAV_000270600</name>
</gene>
<evidence type="ECO:0000256" key="1">
    <source>
        <dbReference type="ARBA" id="ARBA00004604"/>
    </source>
</evidence>
<evidence type="ECO:0000256" key="6">
    <source>
        <dbReference type="ARBA" id="ARBA00038503"/>
    </source>
</evidence>
<dbReference type="Pfam" id="PF24779">
    <property type="entry name" value="UTP23_sensor"/>
    <property type="match status" value="1"/>
</dbReference>
<dbReference type="PANTHER" id="PTHR12416">
    <property type="entry name" value="RRNA-PROCESSING PROTEIN UTP23 HOMOLOG"/>
    <property type="match status" value="1"/>
</dbReference>
<dbReference type="InterPro" id="IPR029060">
    <property type="entry name" value="PIN-like_dom_sf"/>
</dbReference>
<keyword evidence="2" id="KW-0690">Ribosome biogenesis</keyword>
<keyword evidence="3" id="KW-0698">rRNA processing</keyword>
<dbReference type="GO" id="GO:0032040">
    <property type="term" value="C:small-subunit processome"/>
    <property type="evidence" value="ECO:0007669"/>
    <property type="project" value="InterPro"/>
</dbReference>
<protein>
    <submittedName>
        <fullName evidence="9">Fcf1, putative</fullName>
    </submittedName>
</protein>
<evidence type="ECO:0000256" key="3">
    <source>
        <dbReference type="ARBA" id="ARBA00022552"/>
    </source>
</evidence>
<evidence type="ECO:0000259" key="8">
    <source>
        <dbReference type="Pfam" id="PF24779"/>
    </source>
</evidence>
<keyword evidence="4" id="KW-0539">Nucleus</keyword>
<evidence type="ECO:0000256" key="4">
    <source>
        <dbReference type="ARBA" id="ARBA00023242"/>
    </source>
</evidence>
<dbReference type="AlphaFoldDB" id="A0A3B0NEI5"/>
<dbReference type="InterPro" id="IPR006984">
    <property type="entry name" value="Fcf1/UTP23"/>
</dbReference>
<organism evidence="9">
    <name type="scientific">Theileria annulata</name>
    <dbReference type="NCBI Taxonomy" id="5874"/>
    <lineage>
        <taxon>Eukaryota</taxon>
        <taxon>Sar</taxon>
        <taxon>Alveolata</taxon>
        <taxon>Apicomplexa</taxon>
        <taxon>Aconoidasida</taxon>
        <taxon>Piroplasmida</taxon>
        <taxon>Theileriidae</taxon>
        <taxon>Theileria</taxon>
    </lineage>
</organism>
<proteinExistence type="inferred from homology"/>
<feature type="region of interest" description="Disordered" evidence="7">
    <location>
        <begin position="170"/>
        <end position="200"/>
    </location>
</feature>
<evidence type="ECO:0000256" key="5">
    <source>
        <dbReference type="ARBA" id="ARBA00037300"/>
    </source>
</evidence>
<dbReference type="Pfam" id="PF04900">
    <property type="entry name" value="Fcf1"/>
    <property type="match status" value="1"/>
</dbReference>
<feature type="domain" description="UTP23 sensor motif region" evidence="8">
    <location>
        <begin position="183"/>
        <end position="198"/>
    </location>
</feature>
<evidence type="ECO:0000256" key="2">
    <source>
        <dbReference type="ARBA" id="ARBA00022517"/>
    </source>
</evidence>
<comment type="function">
    <text evidence="5">Involved in rRNA-processing and ribosome biogenesis.</text>
</comment>